<evidence type="ECO:0000256" key="6">
    <source>
        <dbReference type="ARBA" id="ARBA00023006"/>
    </source>
</evidence>
<evidence type="ECO:0000313" key="11">
    <source>
        <dbReference type="Proteomes" id="UP000886653"/>
    </source>
</evidence>
<feature type="transmembrane region" description="Helical" evidence="8">
    <location>
        <begin position="403"/>
        <end position="424"/>
    </location>
</feature>
<keyword evidence="7 8" id="KW-0472">Membrane</keyword>
<evidence type="ECO:0000256" key="7">
    <source>
        <dbReference type="ARBA" id="ARBA00023136"/>
    </source>
</evidence>
<keyword evidence="3 8" id="KW-0813">Transport</keyword>
<reference evidence="10" key="1">
    <citation type="submission" date="2013-11" db="EMBL/GenBank/DDBJ databases">
        <title>Genome sequence of the fusiform rust pathogen reveals effectors for host alternation and coevolution with pine.</title>
        <authorList>
            <consortium name="DOE Joint Genome Institute"/>
            <person name="Smith K."/>
            <person name="Pendleton A."/>
            <person name="Kubisiak T."/>
            <person name="Anderson C."/>
            <person name="Salamov A."/>
            <person name="Aerts A."/>
            <person name="Riley R."/>
            <person name="Clum A."/>
            <person name="Lindquist E."/>
            <person name="Ence D."/>
            <person name="Campbell M."/>
            <person name="Kronenberg Z."/>
            <person name="Feau N."/>
            <person name="Dhillon B."/>
            <person name="Hamelin R."/>
            <person name="Burleigh J."/>
            <person name="Smith J."/>
            <person name="Yandell M."/>
            <person name="Nelson C."/>
            <person name="Grigoriev I."/>
            <person name="Davis J."/>
        </authorList>
    </citation>
    <scope>NUCLEOTIDE SEQUENCE</scope>
    <source>
        <strain evidence="10">G11</strain>
    </source>
</reference>
<keyword evidence="4 8" id="KW-0812">Transmembrane</keyword>
<gene>
    <name evidence="10" type="ORF">CROQUDRAFT_67793</name>
</gene>
<feature type="transmembrane region" description="Helical" evidence="8">
    <location>
        <begin position="307"/>
        <end position="330"/>
    </location>
</feature>
<feature type="transmembrane region" description="Helical" evidence="8">
    <location>
        <begin position="280"/>
        <end position="301"/>
    </location>
</feature>
<dbReference type="SUPFAM" id="SSF103473">
    <property type="entry name" value="MFS general substrate transporter"/>
    <property type="match status" value="1"/>
</dbReference>
<dbReference type="PANTHER" id="PTHR23519">
    <property type="entry name" value="AUTOPHAGY-RELATED PROTEIN 22"/>
    <property type="match status" value="1"/>
</dbReference>
<dbReference type="PANTHER" id="PTHR23519:SF1">
    <property type="entry name" value="AUTOPHAGY-RELATED PROTEIN 22"/>
    <property type="match status" value="1"/>
</dbReference>
<dbReference type="AlphaFoldDB" id="A0A9P6NCW8"/>
<comment type="function">
    <text evidence="8">Vacuolar effluxer which mediate the efflux of amino acids resulting from autophagic degradation. The release of autophagic amino acids allows the maintenance of protein synthesis and viability during nitrogen starvation.</text>
</comment>
<feature type="transmembrane region" description="Helical" evidence="8">
    <location>
        <begin position="473"/>
        <end position="493"/>
    </location>
</feature>
<feature type="transmembrane region" description="Helical" evidence="8">
    <location>
        <begin position="369"/>
        <end position="391"/>
    </location>
</feature>
<dbReference type="Gene3D" id="1.20.1250.20">
    <property type="entry name" value="MFS general substrate transporter like domains"/>
    <property type="match status" value="1"/>
</dbReference>
<dbReference type="InterPro" id="IPR036259">
    <property type="entry name" value="MFS_trans_sf"/>
</dbReference>
<evidence type="ECO:0000256" key="9">
    <source>
        <dbReference type="SAM" id="MobiDB-lite"/>
    </source>
</evidence>
<feature type="transmembrane region" description="Helical" evidence="8">
    <location>
        <begin position="61"/>
        <end position="86"/>
    </location>
</feature>
<feature type="transmembrane region" description="Helical" evidence="8">
    <location>
        <begin position="542"/>
        <end position="563"/>
    </location>
</feature>
<dbReference type="Pfam" id="PF11700">
    <property type="entry name" value="ATG22"/>
    <property type="match status" value="1"/>
</dbReference>
<feature type="transmembrane region" description="Helical" evidence="8">
    <location>
        <begin position="444"/>
        <end position="467"/>
    </location>
</feature>
<dbReference type="InterPro" id="IPR050495">
    <property type="entry name" value="ATG22/LtaA_families"/>
</dbReference>
<dbReference type="OrthoDB" id="192733at2759"/>
<name>A0A9P6NCW8_9BASI</name>
<comment type="similarity">
    <text evidence="2 8">Belongs to the ATG22 family.</text>
</comment>
<dbReference type="Proteomes" id="UP000886653">
    <property type="component" value="Unassembled WGS sequence"/>
</dbReference>
<accession>A0A9P6NCW8</accession>
<dbReference type="GO" id="GO:0006914">
    <property type="term" value="P:autophagy"/>
    <property type="evidence" value="ECO:0007669"/>
    <property type="project" value="UniProtKB-KW"/>
</dbReference>
<evidence type="ECO:0000256" key="5">
    <source>
        <dbReference type="ARBA" id="ARBA00022989"/>
    </source>
</evidence>
<feature type="transmembrane region" description="Helical" evidence="8">
    <location>
        <begin position="137"/>
        <end position="156"/>
    </location>
</feature>
<dbReference type="InterPro" id="IPR024671">
    <property type="entry name" value="Atg22-like"/>
</dbReference>
<organism evidence="10 11">
    <name type="scientific">Cronartium quercuum f. sp. fusiforme G11</name>
    <dbReference type="NCBI Taxonomy" id="708437"/>
    <lineage>
        <taxon>Eukaryota</taxon>
        <taxon>Fungi</taxon>
        <taxon>Dikarya</taxon>
        <taxon>Basidiomycota</taxon>
        <taxon>Pucciniomycotina</taxon>
        <taxon>Pucciniomycetes</taxon>
        <taxon>Pucciniales</taxon>
        <taxon>Coleosporiaceae</taxon>
        <taxon>Cronartium</taxon>
    </lineage>
</organism>
<proteinExistence type="inferred from homology"/>
<feature type="transmembrane region" description="Helical" evidence="8">
    <location>
        <begin position="193"/>
        <end position="223"/>
    </location>
</feature>
<evidence type="ECO:0000313" key="10">
    <source>
        <dbReference type="EMBL" id="KAG0141947.1"/>
    </source>
</evidence>
<comment type="caution">
    <text evidence="10">The sequence shown here is derived from an EMBL/GenBank/DDBJ whole genome shotgun (WGS) entry which is preliminary data.</text>
</comment>
<keyword evidence="11" id="KW-1185">Reference proteome</keyword>
<protein>
    <recommendedName>
        <fullName evidence="8">Autophagy-related protein</fullName>
    </recommendedName>
</protein>
<keyword evidence="8" id="KW-0926">Vacuole</keyword>
<keyword evidence="6 8" id="KW-0072">Autophagy</keyword>
<evidence type="ECO:0000256" key="8">
    <source>
        <dbReference type="RuleBase" id="RU363073"/>
    </source>
</evidence>
<evidence type="ECO:0000256" key="4">
    <source>
        <dbReference type="ARBA" id="ARBA00022692"/>
    </source>
</evidence>
<comment type="subcellular location">
    <subcellularLocation>
        <location evidence="1 8">Vacuole membrane</location>
        <topology evidence="1 8">Multi-pass membrane protein</topology>
    </subcellularLocation>
</comment>
<dbReference type="EMBL" id="MU167365">
    <property type="protein sequence ID" value="KAG0141947.1"/>
    <property type="molecule type" value="Genomic_DNA"/>
</dbReference>
<evidence type="ECO:0000256" key="1">
    <source>
        <dbReference type="ARBA" id="ARBA00004128"/>
    </source>
</evidence>
<feature type="transmembrane region" description="Helical" evidence="8">
    <location>
        <begin position="513"/>
        <end position="536"/>
    </location>
</feature>
<feature type="region of interest" description="Disordered" evidence="9">
    <location>
        <begin position="25"/>
        <end position="44"/>
    </location>
</feature>
<evidence type="ECO:0000256" key="2">
    <source>
        <dbReference type="ARBA" id="ARBA00006978"/>
    </source>
</evidence>
<keyword evidence="5 8" id="KW-1133">Transmembrane helix</keyword>
<sequence>MKIGRSKALLTTAPELQSWISHPSSEAGLQHASGPWDNGQESTSPVSSFLQRRFKPSRNGALWGFYCYSFAAEIYAIVSISVFLPITLEQFSRDNGFLYPNHHTPCTGPSAISGASSNTGPLCQVQLLGRWFDTASFPLYVSGTSVALQAIVVASLGNAANDPSTRKLLLVFFAVFGSLAGMSFFILNSSSPVWFLSAVLAITSTVSLGSSILSCITLHTFFFSQILTSKSQIPELAKTKANLMGNESSEGLTIQECKVSNSYVQANISTAISEISSKGVAIGFSSGIIALCTSLIPVTLFKGDLSILKGSIGASGALWAIFTIPAALVLPPCKLQHLNLSLKYLNVSKSWKDIGKIIVNFKEMKNISLYLLAWCLLSNAFSTSISVFLMWGKSTMQMPSSHLILLGVILPAFSVLGALLAPIFQKNMDYFSGAEGGIKIFKFVVGMTWSIPTYICLGVFLNISTLATEWEVYGGFFFFFFFFEPSGLLYGPFQAYSRSVYAELIPPGQEAKWYSLFSIIAKISSCIGPFAVGLISNHTHDLRHGFLFILILLMGALPILNYVDMNVGKTEAEKYIEGEYQNLEDIERISEP</sequence>
<keyword evidence="8" id="KW-0029">Amino-acid transport</keyword>
<dbReference type="GO" id="GO:0032974">
    <property type="term" value="P:amino acid transmembrane export from vacuole"/>
    <property type="evidence" value="ECO:0007669"/>
    <property type="project" value="TreeGrafter"/>
</dbReference>
<evidence type="ECO:0000256" key="3">
    <source>
        <dbReference type="ARBA" id="ARBA00022448"/>
    </source>
</evidence>
<feature type="transmembrane region" description="Helical" evidence="8">
    <location>
        <begin position="168"/>
        <end position="187"/>
    </location>
</feature>
<dbReference type="GO" id="GO:0005774">
    <property type="term" value="C:vacuolar membrane"/>
    <property type="evidence" value="ECO:0007669"/>
    <property type="project" value="UniProtKB-SubCell"/>
</dbReference>